<keyword evidence="1" id="KW-0862">Zinc</keyword>
<dbReference type="InterPro" id="IPR007529">
    <property type="entry name" value="Znf_HIT"/>
</dbReference>
<feature type="coiled-coil region" evidence="2">
    <location>
        <begin position="367"/>
        <end position="394"/>
    </location>
</feature>
<dbReference type="InterPro" id="IPR039646">
    <property type="entry name" value="ZNHIT2"/>
</dbReference>
<dbReference type="PANTHER" id="PTHR15555:SF0">
    <property type="entry name" value="ZINC FINGER HIT DOMAIN-CONTAINING PROTEIN 2"/>
    <property type="match status" value="1"/>
</dbReference>
<gene>
    <name evidence="4" type="ORF">BZG36_04130</name>
</gene>
<dbReference type="EMBL" id="MVBO01000145">
    <property type="protein sequence ID" value="OZJ02529.1"/>
    <property type="molecule type" value="Genomic_DNA"/>
</dbReference>
<keyword evidence="1" id="KW-0479">Metal-binding</keyword>
<evidence type="ECO:0000256" key="1">
    <source>
        <dbReference type="PROSITE-ProRule" id="PRU00453"/>
    </source>
</evidence>
<sequence>MADAVSALCEICHKQVAVYTCPRCNLRYCSLPCYKSDQHSACTEVFYKESIEEEIRSKQVGDDEKRRMLELLRKFEEDAVDESDLFEELEEGDARDEDLLKRLQDIDLDKASFDAIWTRLTPMEQQRFTEQVAQSEDTAQNIGVDELINDSTDLWTIEVPWWDHIVVADSKKKVRIQEIDAEDDPKSTISDYPSILDTIRPISELTSRAPNADIAYNVLHAILSYAFLYRRMDGEHASDAIESVQLLRHFEAEALFSHTPFAYQGVDEVLASFRQSLCEPPYNNSITSVSDTLITLNTDAEKFLTERNATLAALSDLYHTLFLFTGAKPATVDVKAAARKVYFYACFTSSVIFPQTASGTPTAQNLITRLRLQRQKMESDKSIHQQELEAAQAVRSKVQQIKIEEL</sequence>
<proteinExistence type="predicted"/>
<evidence type="ECO:0000313" key="5">
    <source>
        <dbReference type="Proteomes" id="UP000242875"/>
    </source>
</evidence>
<feature type="domain" description="HIT-type" evidence="3">
    <location>
        <begin position="9"/>
        <end position="42"/>
    </location>
</feature>
<evidence type="ECO:0000256" key="2">
    <source>
        <dbReference type="SAM" id="Coils"/>
    </source>
</evidence>
<protein>
    <recommendedName>
        <fullName evidence="3">HIT-type domain-containing protein</fullName>
    </recommendedName>
</protein>
<name>A0A261XVY3_9FUNG</name>
<dbReference type="SUPFAM" id="SSF144232">
    <property type="entry name" value="HIT/MYND zinc finger-like"/>
    <property type="match status" value="1"/>
</dbReference>
<dbReference type="GO" id="GO:0008270">
    <property type="term" value="F:zinc ion binding"/>
    <property type="evidence" value="ECO:0007669"/>
    <property type="project" value="UniProtKB-UniRule"/>
</dbReference>
<reference evidence="4 5" key="1">
    <citation type="journal article" date="2017" name="Mycologia">
        <title>Bifiguratus adelaidae, gen. et sp. nov., a new member of Mucoromycotina in endophytic and soil-dwelling habitats.</title>
        <authorList>
            <person name="Torres-Cruz T.J."/>
            <person name="Billingsley Tobias T.L."/>
            <person name="Almatruk M."/>
            <person name="Hesse C."/>
            <person name="Kuske C.R."/>
            <person name="Desiro A."/>
            <person name="Benucci G.M."/>
            <person name="Bonito G."/>
            <person name="Stajich J.E."/>
            <person name="Dunlap C."/>
            <person name="Arnold A.E."/>
            <person name="Porras-Alfaro A."/>
        </authorList>
    </citation>
    <scope>NUCLEOTIDE SEQUENCE [LARGE SCALE GENOMIC DNA]</scope>
    <source>
        <strain evidence="4 5">AZ0501</strain>
    </source>
</reference>
<keyword evidence="1" id="KW-0863">Zinc-finger</keyword>
<comment type="caution">
    <text evidence="4">The sequence shown here is derived from an EMBL/GenBank/DDBJ whole genome shotgun (WGS) entry which is preliminary data.</text>
</comment>
<keyword evidence="5" id="KW-1185">Reference proteome</keyword>
<dbReference type="OrthoDB" id="18412at2759"/>
<dbReference type="AlphaFoldDB" id="A0A261XVY3"/>
<dbReference type="Pfam" id="PF04438">
    <property type="entry name" value="zf-HIT"/>
    <property type="match status" value="1"/>
</dbReference>
<dbReference type="Gene3D" id="3.30.60.190">
    <property type="match status" value="1"/>
</dbReference>
<organism evidence="4 5">
    <name type="scientific">Bifiguratus adelaidae</name>
    <dbReference type="NCBI Taxonomy" id="1938954"/>
    <lineage>
        <taxon>Eukaryota</taxon>
        <taxon>Fungi</taxon>
        <taxon>Fungi incertae sedis</taxon>
        <taxon>Mucoromycota</taxon>
        <taxon>Mucoromycotina</taxon>
        <taxon>Endogonomycetes</taxon>
        <taxon>Endogonales</taxon>
        <taxon>Endogonales incertae sedis</taxon>
        <taxon>Bifiguratus</taxon>
    </lineage>
</organism>
<evidence type="ECO:0000313" key="4">
    <source>
        <dbReference type="EMBL" id="OZJ02529.1"/>
    </source>
</evidence>
<evidence type="ECO:0000259" key="3">
    <source>
        <dbReference type="PROSITE" id="PS51083"/>
    </source>
</evidence>
<dbReference type="PROSITE" id="PS51083">
    <property type="entry name" value="ZF_HIT"/>
    <property type="match status" value="1"/>
</dbReference>
<dbReference type="Proteomes" id="UP000242875">
    <property type="component" value="Unassembled WGS sequence"/>
</dbReference>
<dbReference type="PANTHER" id="PTHR15555">
    <property type="entry name" value="ZINC FINGER HIT DOMAIN CONTAINING PROTEIN 2 PROTEIN FON -RELATED"/>
    <property type="match status" value="1"/>
</dbReference>
<accession>A0A261XVY3</accession>
<dbReference type="CDD" id="cd23024">
    <property type="entry name" value="zf-HIT_ZNHIT2-3"/>
    <property type="match status" value="1"/>
</dbReference>
<keyword evidence="2" id="KW-0175">Coiled coil</keyword>